<dbReference type="RefSeq" id="WP_190764644.1">
    <property type="nucleotide sequence ID" value="NZ_JACXLD010000004.1"/>
</dbReference>
<keyword evidence="2 5" id="KW-0812">Transmembrane</keyword>
<evidence type="ECO:0000256" key="5">
    <source>
        <dbReference type="SAM" id="Phobius"/>
    </source>
</evidence>
<name>A0A927C0S0_9GAMM</name>
<dbReference type="AlphaFoldDB" id="A0A927C0S0"/>
<dbReference type="InterPro" id="IPR002810">
    <property type="entry name" value="NfeD-like_C"/>
</dbReference>
<dbReference type="PANTHER" id="PTHR33507:SF3">
    <property type="entry name" value="INNER MEMBRANE PROTEIN YBBJ"/>
    <property type="match status" value="1"/>
</dbReference>
<dbReference type="Pfam" id="PF01957">
    <property type="entry name" value="NfeD"/>
    <property type="match status" value="1"/>
</dbReference>
<dbReference type="SUPFAM" id="SSF141322">
    <property type="entry name" value="NfeD domain-like"/>
    <property type="match status" value="1"/>
</dbReference>
<evidence type="ECO:0000313" key="8">
    <source>
        <dbReference type="Proteomes" id="UP000610558"/>
    </source>
</evidence>
<keyword evidence="3 5" id="KW-1133">Transmembrane helix</keyword>
<gene>
    <name evidence="7" type="ORF">IB286_08975</name>
</gene>
<evidence type="ECO:0000256" key="2">
    <source>
        <dbReference type="ARBA" id="ARBA00022692"/>
    </source>
</evidence>
<dbReference type="EMBL" id="JACXLD010000004">
    <property type="protein sequence ID" value="MBD2859139.1"/>
    <property type="molecule type" value="Genomic_DNA"/>
</dbReference>
<organism evidence="7 8">
    <name type="scientific">Spongiibacter pelagi</name>
    <dbReference type="NCBI Taxonomy" id="2760804"/>
    <lineage>
        <taxon>Bacteria</taxon>
        <taxon>Pseudomonadati</taxon>
        <taxon>Pseudomonadota</taxon>
        <taxon>Gammaproteobacteria</taxon>
        <taxon>Cellvibrionales</taxon>
        <taxon>Spongiibacteraceae</taxon>
        <taxon>Spongiibacter</taxon>
    </lineage>
</organism>
<feature type="transmembrane region" description="Helical" evidence="5">
    <location>
        <begin position="55"/>
        <end position="75"/>
    </location>
</feature>
<dbReference type="PANTHER" id="PTHR33507">
    <property type="entry name" value="INNER MEMBRANE PROTEIN YBBJ"/>
    <property type="match status" value="1"/>
</dbReference>
<evidence type="ECO:0000256" key="1">
    <source>
        <dbReference type="ARBA" id="ARBA00004141"/>
    </source>
</evidence>
<protein>
    <submittedName>
        <fullName evidence="7">NfeD family protein</fullName>
    </submittedName>
</protein>
<dbReference type="InterPro" id="IPR052165">
    <property type="entry name" value="Membrane_assoc_protease"/>
</dbReference>
<keyword evidence="4 5" id="KW-0472">Membrane</keyword>
<dbReference type="Gene3D" id="2.40.50.140">
    <property type="entry name" value="Nucleic acid-binding proteins"/>
    <property type="match status" value="1"/>
</dbReference>
<sequence>MDWLNTHIAYWHWLVFGLLLVITEIFVPSFVMIWFGASAVAVGLILAVIEMPVSVQLLIWAALSVFDLFIWFKFVHPKMKDRSLSGMSREQLIGQEGMVIKVGQDGHGTMRFPVPVLGNDEWSFICRGMVSVGDKVYVEELSGNSVIVKVQQPRGE</sequence>
<dbReference type="InterPro" id="IPR012340">
    <property type="entry name" value="NA-bd_OB-fold"/>
</dbReference>
<feature type="domain" description="NfeD-like C-terminal" evidence="6">
    <location>
        <begin position="89"/>
        <end position="149"/>
    </location>
</feature>
<comment type="caution">
    <text evidence="7">The sequence shown here is derived from an EMBL/GenBank/DDBJ whole genome shotgun (WGS) entry which is preliminary data.</text>
</comment>
<keyword evidence="8" id="KW-1185">Reference proteome</keyword>
<dbReference type="Proteomes" id="UP000610558">
    <property type="component" value="Unassembled WGS sequence"/>
</dbReference>
<comment type="subcellular location">
    <subcellularLocation>
        <location evidence="1">Membrane</location>
        <topology evidence="1">Multi-pass membrane protein</topology>
    </subcellularLocation>
</comment>
<evidence type="ECO:0000256" key="3">
    <source>
        <dbReference type="ARBA" id="ARBA00022989"/>
    </source>
</evidence>
<proteinExistence type="predicted"/>
<evidence type="ECO:0000259" key="6">
    <source>
        <dbReference type="Pfam" id="PF01957"/>
    </source>
</evidence>
<reference evidence="7" key="1">
    <citation type="submission" date="2020-09" db="EMBL/GenBank/DDBJ databases">
        <authorList>
            <person name="Yoon J.-W."/>
        </authorList>
    </citation>
    <scope>NUCLEOTIDE SEQUENCE</scope>
    <source>
        <strain evidence="7">KMU-158</strain>
    </source>
</reference>
<evidence type="ECO:0000256" key="4">
    <source>
        <dbReference type="ARBA" id="ARBA00023136"/>
    </source>
</evidence>
<accession>A0A927C0S0</accession>
<dbReference type="GO" id="GO:0005886">
    <property type="term" value="C:plasma membrane"/>
    <property type="evidence" value="ECO:0007669"/>
    <property type="project" value="TreeGrafter"/>
</dbReference>
<evidence type="ECO:0000313" key="7">
    <source>
        <dbReference type="EMBL" id="MBD2859139.1"/>
    </source>
</evidence>